<evidence type="ECO:0000313" key="3">
    <source>
        <dbReference type="EMBL" id="KAB7515176.1"/>
    </source>
</evidence>
<sequence>MRELLERVAAGDCSPAAAESQLRGYATGDGGRFDAARTSRTGIPEGILADGKTTAEIVALALDAVDATGRALVTRLDDETADAIDRAVSGEFSGATVDHDARARTVVVRALDYDPPALDATVGVVTAGTSDAVPAGETAVVAGEMGAAIERVDDVGVAGIHRLFDQLDRIREPDVLVVAAGREGALPTVVAGLVDAPVIALPVSNGYGHAGEGEAALDGMLQSCTPLSVVNIDAGFVAGAQAGLIARTVDRARSD</sequence>
<dbReference type="PANTHER" id="PTHR43064:SF1">
    <property type="entry name" value="SLL1489 PROTEIN"/>
    <property type="match status" value="1"/>
</dbReference>
<name>A0A5N5U4I0_9EURY</name>
<dbReference type="SMART" id="SM01001">
    <property type="entry name" value="AIRC"/>
    <property type="match status" value="1"/>
</dbReference>
<proteinExistence type="predicted"/>
<dbReference type="InterPro" id="IPR039476">
    <property type="entry name" value="P2CMN_synthase_LarB"/>
</dbReference>
<accession>A0A5N5U4I0</accession>
<accession>A0A5N5UCL6</accession>
<accession>A0A5N5U941</accession>
<dbReference type="EMBL" id="QKKZ01000001">
    <property type="protein sequence ID" value="KAB7516230.1"/>
    <property type="molecule type" value="Genomic_DNA"/>
</dbReference>
<comment type="caution">
    <text evidence="2">The sequence shown here is derived from an EMBL/GenBank/DDBJ whole genome shotgun (WGS) entry which is preliminary data.</text>
</comment>
<gene>
    <name evidence="2" type="primary">larB</name>
    <name evidence="4" type="ORF">DM867_03590</name>
    <name evidence="3" type="ORF">DMP03_07970</name>
    <name evidence="2" type="ORF">DP108_13035</name>
</gene>
<dbReference type="RefSeq" id="WP_152120179.1">
    <property type="nucleotide sequence ID" value="NZ_QJOW01000003.1"/>
</dbReference>
<dbReference type="Pfam" id="PF00731">
    <property type="entry name" value="AIRC"/>
    <property type="match status" value="1"/>
</dbReference>
<feature type="domain" description="PurE" evidence="1">
    <location>
        <begin position="120"/>
        <end position="251"/>
    </location>
</feature>
<dbReference type="Gene3D" id="3.40.50.1970">
    <property type="match status" value="1"/>
</dbReference>
<evidence type="ECO:0000313" key="6">
    <source>
        <dbReference type="Proteomes" id="UP000326302"/>
    </source>
</evidence>
<dbReference type="Proteomes" id="UP000326207">
    <property type="component" value="Unassembled WGS sequence"/>
</dbReference>
<dbReference type="SUPFAM" id="SSF52255">
    <property type="entry name" value="N5-CAIR mutase (phosphoribosylaminoimidazole carboxylase, PurE)"/>
    <property type="match status" value="1"/>
</dbReference>
<dbReference type="InterPro" id="IPR000031">
    <property type="entry name" value="PurE_dom"/>
</dbReference>
<evidence type="ECO:0000259" key="1">
    <source>
        <dbReference type="SMART" id="SM01001"/>
    </source>
</evidence>
<dbReference type="GO" id="GO:0016787">
    <property type="term" value="F:hydrolase activity"/>
    <property type="evidence" value="ECO:0007669"/>
    <property type="project" value="InterPro"/>
</dbReference>
<dbReference type="NCBIfam" id="NF033503">
    <property type="entry name" value="LarB"/>
    <property type="match status" value="1"/>
</dbReference>
<evidence type="ECO:0000313" key="7">
    <source>
        <dbReference type="Proteomes" id="UP000326865"/>
    </source>
</evidence>
<dbReference type="GO" id="GO:0006189">
    <property type="term" value="P:'de novo' IMP biosynthetic process"/>
    <property type="evidence" value="ECO:0007669"/>
    <property type="project" value="InterPro"/>
</dbReference>
<evidence type="ECO:0000313" key="5">
    <source>
        <dbReference type="Proteomes" id="UP000326207"/>
    </source>
</evidence>
<dbReference type="AlphaFoldDB" id="A0A5N5U4I0"/>
<dbReference type="OrthoDB" id="372165at2157"/>
<dbReference type="EMBL" id="QMDY01000012">
    <property type="protein sequence ID" value="KAB7513506.1"/>
    <property type="molecule type" value="Genomic_DNA"/>
</dbReference>
<organism evidence="2 5">
    <name type="scientific">Halosegnis rubeus</name>
    <dbReference type="NCBI Taxonomy" id="2212850"/>
    <lineage>
        <taxon>Archaea</taxon>
        <taxon>Methanobacteriati</taxon>
        <taxon>Methanobacteriota</taxon>
        <taxon>Stenosarchaea group</taxon>
        <taxon>Halobacteria</taxon>
        <taxon>Halobacteriales</taxon>
        <taxon>Natronomonadaceae</taxon>
        <taxon>Halosegnis</taxon>
    </lineage>
</organism>
<dbReference type="PANTHER" id="PTHR43064">
    <property type="entry name" value="PHOSPHORIBOSYLAMINOIMIDAZOLE CARBOXYLASE-RELATED"/>
    <property type="match status" value="1"/>
</dbReference>
<dbReference type="Proteomes" id="UP000326302">
    <property type="component" value="Unassembled WGS sequence"/>
</dbReference>
<reference evidence="5 6" key="1">
    <citation type="submission" date="2019-10" db="EMBL/GenBank/DDBJ databases">
        <title>Unraveling microbial dark matter from salterns through culturing: the case of the genus Halosegnis.</title>
        <authorList>
            <person name="Duran-Viseras A."/>
            <person name="Andrei A.-S."/>
            <person name="Vera-Gargallo B."/>
            <person name="Ghai R."/>
            <person name="Sanchez-Porro C."/>
            <person name="Ventosa A."/>
        </authorList>
    </citation>
    <scope>NUCLEOTIDE SEQUENCE [LARGE SCALE GENOMIC DNA]</scope>
    <source>
        <strain evidence="3 6">F17-44</strain>
        <strain evidence="4 7">F18-79</strain>
        <strain evidence="2 5">F19-13</strain>
    </source>
</reference>
<dbReference type="Proteomes" id="UP000326865">
    <property type="component" value="Unassembled WGS sequence"/>
</dbReference>
<keyword evidence="7" id="KW-1185">Reference proteome</keyword>
<dbReference type="EMBL" id="QJOW01000003">
    <property type="protein sequence ID" value="KAB7515176.1"/>
    <property type="molecule type" value="Genomic_DNA"/>
</dbReference>
<evidence type="ECO:0000313" key="4">
    <source>
        <dbReference type="EMBL" id="KAB7516230.1"/>
    </source>
</evidence>
<protein>
    <submittedName>
        <fullName evidence="2">Nickel pincer cofactor biosynthesis protein LarB</fullName>
    </submittedName>
</protein>
<evidence type="ECO:0000313" key="2">
    <source>
        <dbReference type="EMBL" id="KAB7513506.1"/>
    </source>
</evidence>